<dbReference type="EMBL" id="JBHSMZ010000004">
    <property type="protein sequence ID" value="MFC5548192.1"/>
    <property type="molecule type" value="Genomic_DNA"/>
</dbReference>
<gene>
    <name evidence="1" type="ORF">ACFPO9_06650</name>
</gene>
<evidence type="ECO:0000313" key="2">
    <source>
        <dbReference type="Proteomes" id="UP001596086"/>
    </source>
</evidence>
<organism evidence="1 2">
    <name type="scientific">Massilia aerilata</name>
    <dbReference type="NCBI Taxonomy" id="453817"/>
    <lineage>
        <taxon>Bacteria</taxon>
        <taxon>Pseudomonadati</taxon>
        <taxon>Pseudomonadota</taxon>
        <taxon>Betaproteobacteria</taxon>
        <taxon>Burkholderiales</taxon>
        <taxon>Oxalobacteraceae</taxon>
        <taxon>Telluria group</taxon>
        <taxon>Massilia</taxon>
    </lineage>
</organism>
<sequence>MAGMRYQPQGGQRIDQSNPIGRSLAFAVHGGAGLRELVAGGAATGRGSAQAIKGFAGGLAYDLRAVNAGTFYSARTAAALLVSDQTAIFDIVIAGAPSGSRPSLGGMWRSTTQDDAWLSIDRDTADTLQVNFRIAGANGSRSFAIGASSLYGRRLIIAASVTRGSSGSGTVYLRVAADGGLLYDLSSIYSGNGSTDVTPTGTEYVSVGSESIENPSRNCNAIQYGQYHLGRVVTAAEVASLSTQPWQLFAAATDEENEGVDAAVADMSLNGAATASASGAGGLSTSLRLIGAAAVLAAAAGSLSTSIPVQGAASVQASGTGALTTAIQQAGAAVGQASGTGSLSTSIALQGAAVARASASGDLAGGAAALSGTATSQATGAATLSTAISLQGSTSAVATGGAALTSSIRLAGGASALAVAVGSLSDALPGGGIVVDVSRISPERIVVFDGSGSRVVVFEGSGSRIVIFESSGPRVRFNQMSVSAKVPVKIGDKWTVDRDPDEISYYAADITQELLDRNTSADPSKIAPLLFGVGLLEGPDLQVETIEGVPRTFVVVKLGGVDEDLPTDWRWVARVPCLNGERFDKTTWFNKVDP</sequence>
<protein>
    <submittedName>
        <fullName evidence="1">Uncharacterized protein</fullName>
    </submittedName>
</protein>
<dbReference type="Proteomes" id="UP001596086">
    <property type="component" value="Unassembled WGS sequence"/>
</dbReference>
<keyword evidence="2" id="KW-1185">Reference proteome</keyword>
<accession>A0ABW0RVK4</accession>
<evidence type="ECO:0000313" key="1">
    <source>
        <dbReference type="EMBL" id="MFC5548192.1"/>
    </source>
</evidence>
<comment type="caution">
    <text evidence="1">The sequence shown here is derived from an EMBL/GenBank/DDBJ whole genome shotgun (WGS) entry which is preliminary data.</text>
</comment>
<name>A0ABW0RVK4_9BURK</name>
<dbReference type="RefSeq" id="WP_379768680.1">
    <property type="nucleotide sequence ID" value="NZ_JBHSMZ010000004.1"/>
</dbReference>
<reference evidence="2" key="1">
    <citation type="journal article" date="2019" name="Int. J. Syst. Evol. Microbiol.">
        <title>The Global Catalogue of Microorganisms (GCM) 10K type strain sequencing project: providing services to taxonomists for standard genome sequencing and annotation.</title>
        <authorList>
            <consortium name="The Broad Institute Genomics Platform"/>
            <consortium name="The Broad Institute Genome Sequencing Center for Infectious Disease"/>
            <person name="Wu L."/>
            <person name="Ma J."/>
        </authorList>
    </citation>
    <scope>NUCLEOTIDE SEQUENCE [LARGE SCALE GENOMIC DNA]</scope>
    <source>
        <strain evidence="2">CGMCC 4.5798</strain>
    </source>
</reference>
<proteinExistence type="predicted"/>